<dbReference type="Gene3D" id="3.20.20.210">
    <property type="match status" value="1"/>
</dbReference>
<feature type="domain" description="Uroporphyrinogen decarboxylase (URO-D)" evidence="1">
    <location>
        <begin position="158"/>
        <end position="378"/>
    </location>
</feature>
<protein>
    <submittedName>
        <fullName evidence="2">Uroporphyrinogen decarboxylase</fullName>
    </submittedName>
</protein>
<dbReference type="AlphaFoldDB" id="A0A4Z0QXU9"/>
<keyword evidence="3" id="KW-1185">Reference proteome</keyword>
<evidence type="ECO:0000313" key="3">
    <source>
        <dbReference type="Proteomes" id="UP000298460"/>
    </source>
</evidence>
<organism evidence="2 3">
    <name type="scientific">Desulfosporosinus fructosivorans</name>
    <dbReference type="NCBI Taxonomy" id="2018669"/>
    <lineage>
        <taxon>Bacteria</taxon>
        <taxon>Bacillati</taxon>
        <taxon>Bacillota</taxon>
        <taxon>Clostridia</taxon>
        <taxon>Eubacteriales</taxon>
        <taxon>Desulfitobacteriaceae</taxon>
        <taxon>Desulfosporosinus</taxon>
    </lineage>
</organism>
<dbReference type="EMBL" id="SPQQ01000019">
    <property type="protein sequence ID" value="TGE35119.1"/>
    <property type="molecule type" value="Genomic_DNA"/>
</dbReference>
<proteinExistence type="predicted"/>
<dbReference type="InterPro" id="IPR000257">
    <property type="entry name" value="Uroporphyrinogen_deCOase"/>
</dbReference>
<gene>
    <name evidence="2" type="ORF">E4K67_26875</name>
</gene>
<name>A0A4Z0QXU9_9FIRM</name>
<reference evidence="2 3" key="1">
    <citation type="submission" date="2019-03" db="EMBL/GenBank/DDBJ databases">
        <title>Draft Genome Sequence of Desulfosporosinus fructosivorans Strain 63.6F, Isolated from Marine Sediment in the Baltic Sea.</title>
        <authorList>
            <person name="Hausmann B."/>
            <person name="Vandieken V."/>
            <person name="Pjevac P."/>
            <person name="Schreck K."/>
            <person name="Herbold C.W."/>
            <person name="Loy A."/>
        </authorList>
    </citation>
    <scope>NUCLEOTIDE SEQUENCE [LARGE SCALE GENOMIC DNA]</scope>
    <source>
        <strain evidence="2 3">63.6F</strain>
    </source>
</reference>
<evidence type="ECO:0000313" key="2">
    <source>
        <dbReference type="EMBL" id="TGE35119.1"/>
    </source>
</evidence>
<sequence length="381" mass="43682">MNELKQERTKLFTDIYDGVKPSRIPIRVGVSQEAAIDYCKMDLKKTQWDTNAYFSFMDTVSEQLGCDVAPVSMNVRTPAYYQILESKAFVMSSSGVMQHPEVKSMEPEEYDEFIADPYAFLLEKALPRIYPGFGGDRIKASLNLAKAMKADEDYKKAQLIAMAKINEKYSYAHFPLGGITEAPYDFLADVLRSFTEIAKDIRRCPEKIAEACDAVLPYMEKCAVSCMSSKYCRTMIPIHMPAFMNTKQFEKYYWPSFLKLCQFIYESGSNSQLLLQGDMVRYIDYINELPGNPDVRHEYGDMEEVALRTNKKHIITGLYPVTMLETNSKQECIDYAKKAVDILGRNGNYIFNFDKPILSLKRNSMENLRAVIATVREYGVY</sequence>
<dbReference type="GO" id="GO:0006779">
    <property type="term" value="P:porphyrin-containing compound biosynthetic process"/>
    <property type="evidence" value="ECO:0007669"/>
    <property type="project" value="InterPro"/>
</dbReference>
<dbReference type="GO" id="GO:0004853">
    <property type="term" value="F:uroporphyrinogen decarboxylase activity"/>
    <property type="evidence" value="ECO:0007669"/>
    <property type="project" value="InterPro"/>
</dbReference>
<dbReference type="Proteomes" id="UP000298460">
    <property type="component" value="Unassembled WGS sequence"/>
</dbReference>
<dbReference type="Pfam" id="PF01208">
    <property type="entry name" value="URO-D"/>
    <property type="match status" value="1"/>
</dbReference>
<accession>A0A4Z0QXU9</accession>
<dbReference type="InterPro" id="IPR038071">
    <property type="entry name" value="UROD/MetE-like_sf"/>
</dbReference>
<evidence type="ECO:0000259" key="1">
    <source>
        <dbReference type="Pfam" id="PF01208"/>
    </source>
</evidence>
<comment type="caution">
    <text evidence="2">The sequence shown here is derived from an EMBL/GenBank/DDBJ whole genome shotgun (WGS) entry which is preliminary data.</text>
</comment>
<dbReference type="RefSeq" id="WP_135552426.1">
    <property type="nucleotide sequence ID" value="NZ_SPQQ01000019.1"/>
</dbReference>
<dbReference type="SUPFAM" id="SSF51726">
    <property type="entry name" value="UROD/MetE-like"/>
    <property type="match status" value="1"/>
</dbReference>